<dbReference type="Proteomes" id="UP000259914">
    <property type="component" value="Segment"/>
</dbReference>
<accession>A0A345ME58</accession>
<proteinExistence type="predicted"/>
<evidence type="ECO:0000313" key="2">
    <source>
        <dbReference type="Proteomes" id="UP000259914"/>
    </source>
</evidence>
<reference evidence="1 2" key="1">
    <citation type="submission" date="2018-07" db="EMBL/GenBank/DDBJ databases">
        <authorList>
            <person name="Dixon J."/>
            <person name="Knudsen H.R."/>
            <person name="Rock W."/>
            <person name="Scott A.N."/>
            <person name="Walsdorf S.L."/>
            <person name="Layton S.R."/>
            <person name="Nayek S."/>
            <person name="Kim T."/>
            <person name="Hughes L.E."/>
            <person name="Garlena R.A."/>
            <person name="Russell D.A."/>
            <person name="Pope W.H."/>
            <person name="Jacobs-Sera D."/>
            <person name="Hatfull G.F."/>
        </authorList>
    </citation>
    <scope>NUCLEOTIDE SEQUENCE [LARGE SCALE GENOMIC DNA]</scope>
</reference>
<evidence type="ECO:0000313" key="1">
    <source>
        <dbReference type="EMBL" id="AXH68839.1"/>
    </source>
</evidence>
<gene>
    <name evidence="1" type="primary">150</name>
    <name evidence="1" type="ORF">SEA_SPARKLEGODDESS_150</name>
</gene>
<sequence>MNNIPEADYFDSIEVLPHEEDFTMWKVVGIRIDMDNIKSTILKDYIANKALAEAFVRWYTDKYWLDMFGGAQDC</sequence>
<dbReference type="EMBL" id="MH590589">
    <property type="protein sequence ID" value="AXH68839.1"/>
    <property type="molecule type" value="Genomic_DNA"/>
</dbReference>
<name>A0A345ME58_9CAUD</name>
<protein>
    <submittedName>
        <fullName evidence="1">Uncharacterized protein</fullName>
    </submittedName>
</protein>
<organism evidence="1 2">
    <name type="scientific">Streptomyces phage SparkleGoddess</name>
    <dbReference type="NCBI Taxonomy" id="2283305"/>
    <lineage>
        <taxon>Viruses</taxon>
        <taxon>Duplodnaviria</taxon>
        <taxon>Heunggongvirae</taxon>
        <taxon>Uroviricota</taxon>
        <taxon>Caudoviricetes</taxon>
        <taxon>Stanwilliamsviridae</taxon>
        <taxon>Loccivirinae</taxon>
        <taxon>Gilsonvirus</taxon>
        <taxon>Gilsonvirus comrade</taxon>
    </lineage>
</organism>